<dbReference type="AlphaFoldDB" id="A0A512J7H5"/>
<evidence type="ECO:0000313" key="2">
    <source>
        <dbReference type="EMBL" id="GEP05916.1"/>
    </source>
</evidence>
<dbReference type="PROSITE" id="PS51819">
    <property type="entry name" value="VOC"/>
    <property type="match status" value="2"/>
</dbReference>
<dbReference type="Proteomes" id="UP000321960">
    <property type="component" value="Unassembled WGS sequence"/>
</dbReference>
<reference evidence="3" key="4">
    <citation type="submission" date="2023-01" db="EMBL/GenBank/DDBJ databases">
        <title>Draft genome sequence of Methylobacterium oxalidis strain NBRC 107715.</title>
        <authorList>
            <person name="Sun Q."/>
            <person name="Mori K."/>
        </authorList>
    </citation>
    <scope>NUCLEOTIDE SEQUENCE</scope>
    <source>
        <strain evidence="3">NBRC 107715</strain>
    </source>
</reference>
<dbReference type="EMBL" id="BJZU01000082">
    <property type="protein sequence ID" value="GEP05916.1"/>
    <property type="molecule type" value="Genomic_DNA"/>
</dbReference>
<dbReference type="OrthoDB" id="9793039at2"/>
<reference evidence="3" key="1">
    <citation type="journal article" date="2014" name="Int. J. Syst. Evol. Microbiol.">
        <title>Complete genome of a new Firmicutes species belonging to the dominant human colonic microbiota ('Ruminococcus bicirculans') reveals two chromosomes and a selective capacity to utilize plant glucans.</title>
        <authorList>
            <consortium name="NISC Comparative Sequencing Program"/>
            <person name="Wegmann U."/>
            <person name="Louis P."/>
            <person name="Goesmann A."/>
            <person name="Henrissat B."/>
            <person name="Duncan S.H."/>
            <person name="Flint H.J."/>
        </authorList>
    </citation>
    <scope>NUCLEOTIDE SEQUENCE</scope>
    <source>
        <strain evidence="3">NBRC 107715</strain>
    </source>
</reference>
<dbReference type="PANTHER" id="PTHR33993:SF14">
    <property type="entry name" value="GB|AAF24581.1"/>
    <property type="match status" value="1"/>
</dbReference>
<evidence type="ECO:0000313" key="3">
    <source>
        <dbReference type="EMBL" id="GLS61683.1"/>
    </source>
</evidence>
<evidence type="ECO:0000313" key="5">
    <source>
        <dbReference type="Proteomes" id="UP001156856"/>
    </source>
</evidence>
<reference evidence="5" key="2">
    <citation type="journal article" date="2019" name="Int. J. Syst. Evol. Microbiol.">
        <title>The Global Catalogue of Microorganisms (GCM) 10K type strain sequencing project: providing services to taxonomists for standard genome sequencing and annotation.</title>
        <authorList>
            <consortium name="The Broad Institute Genomics Platform"/>
            <consortium name="The Broad Institute Genome Sequencing Center for Infectious Disease"/>
            <person name="Wu L."/>
            <person name="Ma J."/>
        </authorList>
    </citation>
    <scope>NUCLEOTIDE SEQUENCE [LARGE SCALE GENOMIC DNA]</scope>
    <source>
        <strain evidence="5">NBRC 107715</strain>
    </source>
</reference>
<dbReference type="InterPro" id="IPR029068">
    <property type="entry name" value="Glyas_Bleomycin-R_OHBP_Dase"/>
</dbReference>
<dbReference type="InterPro" id="IPR052164">
    <property type="entry name" value="Anthracycline_SecMetBiosynth"/>
</dbReference>
<protein>
    <submittedName>
        <fullName evidence="2">Glyoxalase</fullName>
    </submittedName>
</protein>
<evidence type="ECO:0000313" key="4">
    <source>
        <dbReference type="Proteomes" id="UP000321960"/>
    </source>
</evidence>
<comment type="caution">
    <text evidence="2">The sequence shown here is derived from an EMBL/GenBank/DDBJ whole genome shotgun (WGS) entry which is preliminary data.</text>
</comment>
<feature type="domain" description="VOC" evidence="1">
    <location>
        <begin position="139"/>
        <end position="254"/>
    </location>
</feature>
<name>A0A512J7H5_9HYPH</name>
<gene>
    <name evidence="3" type="ORF">GCM10007888_00640</name>
    <name evidence="2" type="ORF">MOX02_39540</name>
</gene>
<organism evidence="2 4">
    <name type="scientific">Methylobacterium oxalidis</name>
    <dbReference type="NCBI Taxonomy" id="944322"/>
    <lineage>
        <taxon>Bacteria</taxon>
        <taxon>Pseudomonadati</taxon>
        <taxon>Pseudomonadota</taxon>
        <taxon>Alphaproteobacteria</taxon>
        <taxon>Hyphomicrobiales</taxon>
        <taxon>Methylobacteriaceae</taxon>
        <taxon>Methylobacterium</taxon>
    </lineage>
</organism>
<dbReference type="EMBL" id="BSPK01000001">
    <property type="protein sequence ID" value="GLS61683.1"/>
    <property type="molecule type" value="Genomic_DNA"/>
</dbReference>
<dbReference type="Proteomes" id="UP001156856">
    <property type="component" value="Unassembled WGS sequence"/>
</dbReference>
<proteinExistence type="predicted"/>
<dbReference type="Pfam" id="PF00903">
    <property type="entry name" value="Glyoxalase"/>
    <property type="match status" value="2"/>
</dbReference>
<dbReference type="Gene3D" id="3.10.180.10">
    <property type="entry name" value="2,3-Dihydroxybiphenyl 1,2-Dioxygenase, domain 1"/>
    <property type="match status" value="2"/>
</dbReference>
<dbReference type="InterPro" id="IPR037523">
    <property type="entry name" value="VOC_core"/>
</dbReference>
<accession>A0A512J7H5</accession>
<reference evidence="2 4" key="3">
    <citation type="submission" date="2019-07" db="EMBL/GenBank/DDBJ databases">
        <title>Whole genome shotgun sequence of Methylobacterium oxalidis NBRC 107715.</title>
        <authorList>
            <person name="Hosoyama A."/>
            <person name="Uohara A."/>
            <person name="Ohji S."/>
            <person name="Ichikawa N."/>
        </authorList>
    </citation>
    <scope>NUCLEOTIDE SEQUENCE [LARGE SCALE GENOMIC DNA]</scope>
    <source>
        <strain evidence="2 4">NBRC 107715</strain>
    </source>
</reference>
<dbReference type="CDD" id="cd07247">
    <property type="entry name" value="SgaA_N_like"/>
    <property type="match status" value="2"/>
</dbReference>
<dbReference type="RefSeq" id="WP_147027450.1">
    <property type="nucleotide sequence ID" value="NZ_BJZU01000082.1"/>
</dbReference>
<dbReference type="InterPro" id="IPR004360">
    <property type="entry name" value="Glyas_Fos-R_dOase_dom"/>
</dbReference>
<keyword evidence="5" id="KW-1185">Reference proteome</keyword>
<evidence type="ECO:0000259" key="1">
    <source>
        <dbReference type="PROSITE" id="PS51819"/>
    </source>
</evidence>
<feature type="domain" description="VOC" evidence="1">
    <location>
        <begin position="7"/>
        <end position="124"/>
    </location>
</feature>
<dbReference type="SUPFAM" id="SSF54593">
    <property type="entry name" value="Glyoxalase/Bleomycin resistance protein/Dihydroxybiphenyl dioxygenase"/>
    <property type="match status" value="1"/>
</dbReference>
<dbReference type="PANTHER" id="PTHR33993">
    <property type="entry name" value="GLYOXALASE-RELATED"/>
    <property type="match status" value="1"/>
</dbReference>
<sequence length="256" mass="26974">MPETASTFVWYQLMTTDPEAAETFYRAVVGWEAQPWEGGNAPYTLLSVAGRPVADIAPLADEVKAQGGHPGWSGFIGVPDVDAAAEQATAAGGSVRKGPEDIPGVGRYAVVGDPQGAFFILFRPNGPAMPEVPATAPGHIGWHELFATDWQAAFDFYAGLFGWTKDLAVDLGGMGTYQTFAANGRSIGGMMNRPPNMPVSAWGYYFTVPGIDAAAARVAEGGGRVLMGPHQVPGGSWIAQCVDPQGAFFSLTAQHR</sequence>